<gene>
    <name evidence="9" type="ORF">J437_LFUL004381</name>
</gene>
<evidence type="ECO:0000313" key="9">
    <source>
        <dbReference type="EMBL" id="KAG8226731.1"/>
    </source>
</evidence>
<dbReference type="InterPro" id="IPR023214">
    <property type="entry name" value="HAD_sf"/>
</dbReference>
<sequence length="237" mass="26138">MSSTKIGKMTEFKNVTHCIFDMDGLLLNTESLYTRATQEICDPYGKTYTWQLKQTLMGMSTYEVANKITKELGLPLSAEEYQELAAEKYKVLFPGSQLMPGAEKLVKHLKQKGVPIAVATSSSIESYNLKTQNHKEFFALFHHIVNGSSDPEVTGGKPDPSIFLVCASRFPDKPSPHMCLVFEDAPNGVTAAKKAGMQVVVVPDPHVSKDLTEGATLCLSSLEDFKPELFGLPPYDE</sequence>
<dbReference type="InterPro" id="IPR045228">
    <property type="entry name" value="Gpp1/Gpp2-like"/>
</dbReference>
<organism evidence="9 10">
    <name type="scientific">Ladona fulva</name>
    <name type="common">Scarce chaser dragonfly</name>
    <name type="synonym">Libellula fulva</name>
    <dbReference type="NCBI Taxonomy" id="123851"/>
    <lineage>
        <taxon>Eukaryota</taxon>
        <taxon>Metazoa</taxon>
        <taxon>Ecdysozoa</taxon>
        <taxon>Arthropoda</taxon>
        <taxon>Hexapoda</taxon>
        <taxon>Insecta</taxon>
        <taxon>Pterygota</taxon>
        <taxon>Palaeoptera</taxon>
        <taxon>Odonata</taxon>
        <taxon>Epiprocta</taxon>
        <taxon>Anisoptera</taxon>
        <taxon>Libelluloidea</taxon>
        <taxon>Libellulidae</taxon>
        <taxon>Ladona</taxon>
    </lineage>
</organism>
<keyword evidence="3" id="KW-0479">Metal-binding</keyword>
<reference evidence="9" key="1">
    <citation type="submission" date="2013-04" db="EMBL/GenBank/DDBJ databases">
        <authorList>
            <person name="Qu J."/>
            <person name="Murali S.C."/>
            <person name="Bandaranaike D."/>
            <person name="Bellair M."/>
            <person name="Blankenburg K."/>
            <person name="Chao H."/>
            <person name="Dinh H."/>
            <person name="Doddapaneni H."/>
            <person name="Downs B."/>
            <person name="Dugan-Rocha S."/>
            <person name="Elkadiri S."/>
            <person name="Gnanaolivu R.D."/>
            <person name="Hernandez B."/>
            <person name="Javaid M."/>
            <person name="Jayaseelan J.C."/>
            <person name="Lee S."/>
            <person name="Li M."/>
            <person name="Ming W."/>
            <person name="Munidasa M."/>
            <person name="Muniz J."/>
            <person name="Nguyen L."/>
            <person name="Ongeri F."/>
            <person name="Osuji N."/>
            <person name="Pu L.-L."/>
            <person name="Puazo M."/>
            <person name="Qu C."/>
            <person name="Quiroz J."/>
            <person name="Raj R."/>
            <person name="Weissenberger G."/>
            <person name="Xin Y."/>
            <person name="Zou X."/>
            <person name="Han Y."/>
            <person name="Richards S."/>
            <person name="Worley K."/>
            <person name="Muzny D."/>
            <person name="Gibbs R."/>
        </authorList>
    </citation>
    <scope>NUCLEOTIDE SEQUENCE</scope>
    <source>
        <strain evidence="9">Sampled in the wild</strain>
    </source>
</reference>
<keyword evidence="4" id="KW-0378">Hydrolase</keyword>
<dbReference type="GO" id="GO:1990738">
    <property type="term" value="F:pseudouridine 5'-phosphatase activity"/>
    <property type="evidence" value="ECO:0007669"/>
    <property type="project" value="UniProtKB-EC"/>
</dbReference>
<dbReference type="SFLD" id="SFLDS00003">
    <property type="entry name" value="Haloacid_Dehalogenase"/>
    <property type="match status" value="1"/>
</dbReference>
<dbReference type="InterPro" id="IPR023198">
    <property type="entry name" value="PGP-like_dom2"/>
</dbReference>
<dbReference type="CDD" id="cd07529">
    <property type="entry name" value="HAD_AtGPP-like"/>
    <property type="match status" value="1"/>
</dbReference>
<name>A0A8K0NYH5_LADFU</name>
<comment type="caution">
    <text evidence="9">The sequence shown here is derived from an EMBL/GenBank/DDBJ whole genome shotgun (WGS) entry which is preliminary data.</text>
</comment>
<dbReference type="SUPFAM" id="SSF56784">
    <property type="entry name" value="HAD-like"/>
    <property type="match status" value="1"/>
</dbReference>
<dbReference type="EMBL" id="KZ308294">
    <property type="protein sequence ID" value="KAG8226731.1"/>
    <property type="molecule type" value="Genomic_DNA"/>
</dbReference>
<reference evidence="9" key="2">
    <citation type="submission" date="2017-10" db="EMBL/GenBank/DDBJ databases">
        <title>Ladona fulva Genome sequencing and assembly.</title>
        <authorList>
            <person name="Murali S."/>
            <person name="Richards S."/>
            <person name="Bandaranaike D."/>
            <person name="Bellair M."/>
            <person name="Blankenburg K."/>
            <person name="Chao H."/>
            <person name="Dinh H."/>
            <person name="Doddapaneni H."/>
            <person name="Dugan-Rocha S."/>
            <person name="Elkadiri S."/>
            <person name="Gnanaolivu R."/>
            <person name="Hernandez B."/>
            <person name="Skinner E."/>
            <person name="Javaid M."/>
            <person name="Lee S."/>
            <person name="Li M."/>
            <person name="Ming W."/>
            <person name="Munidasa M."/>
            <person name="Muniz J."/>
            <person name="Nguyen L."/>
            <person name="Hughes D."/>
            <person name="Osuji N."/>
            <person name="Pu L.-L."/>
            <person name="Puazo M."/>
            <person name="Qu C."/>
            <person name="Quiroz J."/>
            <person name="Raj R."/>
            <person name="Weissenberger G."/>
            <person name="Xin Y."/>
            <person name="Zou X."/>
            <person name="Han Y."/>
            <person name="Worley K."/>
            <person name="Muzny D."/>
            <person name="Gibbs R."/>
        </authorList>
    </citation>
    <scope>NUCLEOTIDE SEQUENCE</scope>
    <source>
        <strain evidence="9">Sampled in the wild</strain>
    </source>
</reference>
<dbReference type="InterPro" id="IPR036412">
    <property type="entry name" value="HAD-like_sf"/>
</dbReference>
<keyword evidence="10" id="KW-1185">Reference proteome</keyword>
<dbReference type="EC" id="3.1.3.96" evidence="7"/>
<comment type="catalytic activity">
    <reaction evidence="6">
        <text>psi-UMP + H2O = pseudouridine + phosphate</text>
        <dbReference type="Rhea" id="RHEA:10944"/>
        <dbReference type="ChEBI" id="CHEBI:15377"/>
        <dbReference type="ChEBI" id="CHEBI:17802"/>
        <dbReference type="ChEBI" id="CHEBI:43474"/>
        <dbReference type="ChEBI" id="CHEBI:58380"/>
        <dbReference type="EC" id="3.1.3.96"/>
    </reaction>
</comment>
<dbReference type="SFLD" id="SFLDG01135">
    <property type="entry name" value="C1.5.6:_HAD__Beta-PGM__Phospha"/>
    <property type="match status" value="1"/>
</dbReference>
<dbReference type="NCBIfam" id="TIGR01509">
    <property type="entry name" value="HAD-SF-IA-v3"/>
    <property type="match status" value="1"/>
</dbReference>
<evidence type="ECO:0000313" key="10">
    <source>
        <dbReference type="Proteomes" id="UP000792457"/>
    </source>
</evidence>
<protein>
    <recommendedName>
        <fullName evidence="7">pseudouridine 5'-phosphatase</fullName>
        <ecNumber evidence="7">3.1.3.96</ecNumber>
    </recommendedName>
    <alternativeName>
        <fullName evidence="8">Pseudouridine-5'-monophosphatase</fullName>
    </alternativeName>
</protein>
<evidence type="ECO:0000256" key="8">
    <source>
        <dbReference type="ARBA" id="ARBA00083904"/>
    </source>
</evidence>
<comment type="similarity">
    <text evidence="2">Belongs to the HAD-like hydrolase superfamily. CbbY/CbbZ/Gph/YieH family.</text>
</comment>
<dbReference type="AlphaFoldDB" id="A0A8K0NYH5"/>
<dbReference type="Pfam" id="PF00702">
    <property type="entry name" value="Hydrolase"/>
    <property type="match status" value="1"/>
</dbReference>
<evidence type="ECO:0000256" key="2">
    <source>
        <dbReference type="ARBA" id="ARBA00006171"/>
    </source>
</evidence>
<dbReference type="PANTHER" id="PTHR18901:SF38">
    <property type="entry name" value="PSEUDOURIDINE-5'-PHOSPHATASE"/>
    <property type="match status" value="1"/>
</dbReference>
<dbReference type="PANTHER" id="PTHR18901">
    <property type="entry name" value="2-DEOXYGLUCOSE-6-PHOSPHATE PHOSPHATASE 2"/>
    <property type="match status" value="1"/>
</dbReference>
<dbReference type="FunFam" id="1.10.150.240:FF:000001">
    <property type="entry name" value="Haloacid dehalogenase-like hydrolase domain"/>
    <property type="match status" value="1"/>
</dbReference>
<evidence type="ECO:0000256" key="6">
    <source>
        <dbReference type="ARBA" id="ARBA00052504"/>
    </source>
</evidence>
<evidence type="ECO:0000256" key="3">
    <source>
        <dbReference type="ARBA" id="ARBA00022723"/>
    </source>
</evidence>
<dbReference type="Gene3D" id="3.40.50.1000">
    <property type="entry name" value="HAD superfamily/HAD-like"/>
    <property type="match status" value="1"/>
</dbReference>
<evidence type="ECO:0000256" key="5">
    <source>
        <dbReference type="ARBA" id="ARBA00022842"/>
    </source>
</evidence>
<evidence type="ECO:0000256" key="1">
    <source>
        <dbReference type="ARBA" id="ARBA00001946"/>
    </source>
</evidence>
<dbReference type="OrthoDB" id="40579at2759"/>
<proteinExistence type="inferred from homology"/>
<keyword evidence="5" id="KW-0460">Magnesium</keyword>
<evidence type="ECO:0000256" key="4">
    <source>
        <dbReference type="ARBA" id="ARBA00022801"/>
    </source>
</evidence>
<evidence type="ECO:0000256" key="7">
    <source>
        <dbReference type="ARBA" id="ARBA00066578"/>
    </source>
</evidence>
<dbReference type="FunFam" id="3.40.50.1000:FF:000055">
    <property type="entry name" value="Haloacid dehalogenase-like hydrolase family protein"/>
    <property type="match status" value="1"/>
</dbReference>
<comment type="cofactor">
    <cofactor evidence="1">
        <name>Mg(2+)</name>
        <dbReference type="ChEBI" id="CHEBI:18420"/>
    </cofactor>
</comment>
<dbReference type="GO" id="GO:0046872">
    <property type="term" value="F:metal ion binding"/>
    <property type="evidence" value="ECO:0007669"/>
    <property type="project" value="UniProtKB-KW"/>
</dbReference>
<dbReference type="InterPro" id="IPR006439">
    <property type="entry name" value="HAD-SF_hydro_IA"/>
</dbReference>
<dbReference type="Gene3D" id="1.10.150.240">
    <property type="entry name" value="Putative phosphatase, domain 2"/>
    <property type="match status" value="1"/>
</dbReference>
<dbReference type="SFLD" id="SFLDG01129">
    <property type="entry name" value="C1.5:_HAD__Beta-PGM__Phosphata"/>
    <property type="match status" value="1"/>
</dbReference>
<accession>A0A8K0NYH5</accession>
<dbReference type="Proteomes" id="UP000792457">
    <property type="component" value="Unassembled WGS sequence"/>
</dbReference>